<evidence type="ECO:0000313" key="2">
    <source>
        <dbReference type="EMBL" id="NSC76342.1"/>
    </source>
</evidence>
<dbReference type="Gene3D" id="2.60.120.480">
    <property type="entry name" value="Ureidoglycolate hydrolase"/>
    <property type="match status" value="1"/>
</dbReference>
<dbReference type="InterPro" id="IPR011051">
    <property type="entry name" value="RmlC_Cupin_sf"/>
</dbReference>
<dbReference type="EMBL" id="CVRQ01000011">
    <property type="protein sequence ID" value="CRL34476.1"/>
    <property type="molecule type" value="Genomic_DNA"/>
</dbReference>
<dbReference type="RefSeq" id="WP_055061247.1">
    <property type="nucleotide sequence ID" value="NZ_CVRQ01000011.1"/>
</dbReference>
<dbReference type="Proteomes" id="UP001193756">
    <property type="component" value="Unassembled WGS sequence"/>
</dbReference>
<name>A0A0M6WGT3_9FIRM</name>
<accession>A0A0M6WGT3</accession>
<gene>
    <name evidence="2" type="ORF">G4312_03410</name>
    <name evidence="1" type="ORF">T1815_08411</name>
</gene>
<protein>
    <submittedName>
        <fullName evidence="2">DUF4867 family protein</fullName>
    </submittedName>
</protein>
<reference evidence="2" key="3">
    <citation type="journal article" date="2020" name="Cell Host Microbe">
        <title>Functional and Genomic Variation between Human-Derived Isolates of Lachnospiraceae Reveals Inter- and Intra-Species Diversity.</title>
        <authorList>
            <person name="Sorbara M.T."/>
            <person name="Littmann E.R."/>
            <person name="Fontana E."/>
            <person name="Moody T.U."/>
            <person name="Kohout C.E."/>
            <person name="Gjonbalaj M."/>
            <person name="Eaton V."/>
            <person name="Seok R."/>
            <person name="Leiner I.M."/>
            <person name="Pamer E.G."/>
        </authorList>
    </citation>
    <scope>NUCLEOTIDE SEQUENCE</scope>
    <source>
        <strain evidence="2">MSK.16.45</strain>
    </source>
</reference>
<dbReference type="InterPro" id="IPR032358">
    <property type="entry name" value="DUF4867"/>
</dbReference>
<proteinExistence type="predicted"/>
<reference evidence="2" key="4">
    <citation type="submission" date="2020-02" db="EMBL/GenBank/DDBJ databases">
        <authorList>
            <person name="Littmann E."/>
            <person name="Sorbara M."/>
        </authorList>
    </citation>
    <scope>NUCLEOTIDE SEQUENCE</scope>
    <source>
        <strain evidence="2">MSK.16.45</strain>
    </source>
</reference>
<dbReference type="EMBL" id="JAAIMP010000003">
    <property type="protein sequence ID" value="NSC76342.1"/>
    <property type="molecule type" value="Genomic_DNA"/>
</dbReference>
<dbReference type="InterPro" id="IPR024060">
    <property type="entry name" value="Ureidoglycolate_lyase_dom_sf"/>
</dbReference>
<evidence type="ECO:0000313" key="3">
    <source>
        <dbReference type="Proteomes" id="UP000049472"/>
    </source>
</evidence>
<dbReference type="Proteomes" id="UP000049472">
    <property type="component" value="Unassembled WGS sequence"/>
</dbReference>
<dbReference type="SUPFAM" id="SSF51182">
    <property type="entry name" value="RmlC-like cupins"/>
    <property type="match status" value="1"/>
</dbReference>
<keyword evidence="3" id="KW-1185">Reference proteome</keyword>
<dbReference type="AlphaFoldDB" id="A0A0M6WGT3"/>
<reference evidence="1" key="2">
    <citation type="submission" date="2015-05" db="EMBL/GenBank/DDBJ databases">
        <authorList>
            <person name="Wang D.B."/>
            <person name="Wang M."/>
        </authorList>
    </citation>
    <scope>NUCLEOTIDE SEQUENCE [LARGE SCALE GENOMIC DNA]</scope>
    <source>
        <strain evidence="1">T1-815</strain>
    </source>
</reference>
<sequence length="205" mass="22283">MIIHEITEECFKKYGKVIDSIDLTELVSTMQTVEIPADVVYEPSISALEKLKCATELQQKTYGELPIQIGWCIGNNHKLNAVEYHRCSEVNIAATDAILILGRQQDVSAENTYDTSLMEAFRIPSGTAVELYATTLHYAPCNASDGGFLVAVVLPKGTNEALEHPHAGGEDALLAAKNKWLIGHPEGGLPEGSYIGLTGENLEIK</sequence>
<organism evidence="1 3">
    <name type="scientific">Agathobacter rectalis</name>
    <dbReference type="NCBI Taxonomy" id="39491"/>
    <lineage>
        <taxon>Bacteria</taxon>
        <taxon>Bacillati</taxon>
        <taxon>Bacillota</taxon>
        <taxon>Clostridia</taxon>
        <taxon>Lachnospirales</taxon>
        <taxon>Lachnospiraceae</taxon>
        <taxon>Agathobacter</taxon>
    </lineage>
</organism>
<dbReference type="GO" id="GO:0004848">
    <property type="term" value="F:ureidoglycolate hydrolase activity"/>
    <property type="evidence" value="ECO:0007669"/>
    <property type="project" value="InterPro"/>
</dbReference>
<evidence type="ECO:0000313" key="1">
    <source>
        <dbReference type="EMBL" id="CRL34476.1"/>
    </source>
</evidence>
<reference evidence="3" key="1">
    <citation type="submission" date="2015-05" db="EMBL/GenBank/DDBJ databases">
        <authorList>
            <consortium name="Pathogen Informatics"/>
        </authorList>
    </citation>
    <scope>NUCLEOTIDE SEQUENCE [LARGE SCALE GENOMIC DNA]</scope>
    <source>
        <strain evidence="3">T1-815</strain>
    </source>
</reference>
<dbReference type="Pfam" id="PF16161">
    <property type="entry name" value="DUF4867"/>
    <property type="match status" value="1"/>
</dbReference>